<sequence>MSEDEFQLNFPADVRAPEVLLALRRFQNQSNDWYSGYFELGKWRFGDAAWFGGDAEAAQQFIVIGHGPDGSLYALWAYPGRTVENAPVVFLGSEGTDNCLLASSLRDFLALLAIGADELGFAVSWGSVEQADPPAPRLNEFRSWLDQSLGIVAPEVPNESIASARAMHPDFEAWLNAWFASRR</sequence>
<proteinExistence type="predicted"/>
<organism evidence="1 2">
    <name type="scientific">Massilia norwichensis</name>
    <dbReference type="NCBI Taxonomy" id="1442366"/>
    <lineage>
        <taxon>Bacteria</taxon>
        <taxon>Pseudomonadati</taxon>
        <taxon>Pseudomonadota</taxon>
        <taxon>Betaproteobacteria</taxon>
        <taxon>Burkholderiales</taxon>
        <taxon>Oxalobacteraceae</taxon>
        <taxon>Telluria group</taxon>
        <taxon>Massilia</taxon>
    </lineage>
</organism>
<gene>
    <name evidence="1" type="ORF">NX782_21910</name>
</gene>
<dbReference type="Proteomes" id="UP001205560">
    <property type="component" value="Unassembled WGS sequence"/>
</dbReference>
<accession>A0ABT2ACL4</accession>
<evidence type="ECO:0008006" key="3">
    <source>
        <dbReference type="Google" id="ProtNLM"/>
    </source>
</evidence>
<dbReference type="RefSeq" id="WP_258847614.1">
    <property type="nucleotide sequence ID" value="NZ_JANUGX010000032.1"/>
</dbReference>
<evidence type="ECO:0000313" key="1">
    <source>
        <dbReference type="EMBL" id="MCS0591850.1"/>
    </source>
</evidence>
<name>A0ABT2ACL4_9BURK</name>
<evidence type="ECO:0000313" key="2">
    <source>
        <dbReference type="Proteomes" id="UP001205560"/>
    </source>
</evidence>
<dbReference type="EMBL" id="JANUGX010000032">
    <property type="protein sequence ID" value="MCS0591850.1"/>
    <property type="molecule type" value="Genomic_DNA"/>
</dbReference>
<protein>
    <recommendedName>
        <fullName evidence="3">SMI1/KNR4 family protein</fullName>
    </recommendedName>
</protein>
<reference evidence="1 2" key="1">
    <citation type="submission" date="2022-08" db="EMBL/GenBank/DDBJ databases">
        <title>Reclassification of Massilia species as members of the genera Telluria, Duganella, Pseudoduganella, Mokoshia gen. nov. and Zemynaea gen. nov. using orthogonal and non-orthogonal genome-based approaches.</title>
        <authorList>
            <person name="Bowman J.P."/>
        </authorList>
    </citation>
    <scope>NUCLEOTIDE SEQUENCE [LARGE SCALE GENOMIC DNA]</scope>
    <source>
        <strain evidence="1 2">LMG 28164</strain>
    </source>
</reference>
<keyword evidence="2" id="KW-1185">Reference proteome</keyword>
<comment type="caution">
    <text evidence="1">The sequence shown here is derived from an EMBL/GenBank/DDBJ whole genome shotgun (WGS) entry which is preliminary data.</text>
</comment>